<dbReference type="PROSITE" id="PS50043">
    <property type="entry name" value="HTH_LUXR_2"/>
    <property type="match status" value="1"/>
</dbReference>
<evidence type="ECO:0000256" key="3">
    <source>
        <dbReference type="ARBA" id="ARBA00023163"/>
    </source>
</evidence>
<dbReference type="Proteomes" id="UP000198348">
    <property type="component" value="Unassembled WGS sequence"/>
</dbReference>
<dbReference type="GO" id="GO:0003677">
    <property type="term" value="F:DNA binding"/>
    <property type="evidence" value="ECO:0007669"/>
    <property type="project" value="UniProtKB-KW"/>
</dbReference>
<dbReference type="Pfam" id="PF01590">
    <property type="entry name" value="GAF"/>
    <property type="match status" value="1"/>
</dbReference>
<feature type="domain" description="HTH luxR-type" evidence="5">
    <location>
        <begin position="221"/>
        <end position="286"/>
    </location>
</feature>
<dbReference type="Gene3D" id="1.10.10.10">
    <property type="entry name" value="Winged helix-like DNA-binding domain superfamily/Winged helix DNA-binding domain"/>
    <property type="match status" value="1"/>
</dbReference>
<dbReference type="InterPro" id="IPR016032">
    <property type="entry name" value="Sig_transdc_resp-reg_C-effctor"/>
</dbReference>
<evidence type="ECO:0000256" key="4">
    <source>
        <dbReference type="SAM" id="MobiDB-lite"/>
    </source>
</evidence>
<dbReference type="InterPro" id="IPR029016">
    <property type="entry name" value="GAF-like_dom_sf"/>
</dbReference>
<keyword evidence="2" id="KW-0238">DNA-binding</keyword>
<evidence type="ECO:0000313" key="6">
    <source>
        <dbReference type="EMBL" id="SNR53649.1"/>
    </source>
</evidence>
<dbReference type="EMBL" id="FZNW01000009">
    <property type="protein sequence ID" value="SNR53649.1"/>
    <property type="molecule type" value="Genomic_DNA"/>
</dbReference>
<proteinExistence type="predicted"/>
<dbReference type="PANTHER" id="PTHR44688:SF16">
    <property type="entry name" value="DNA-BINDING TRANSCRIPTIONAL ACTIVATOR DEVR_DOSR"/>
    <property type="match status" value="1"/>
</dbReference>
<evidence type="ECO:0000256" key="2">
    <source>
        <dbReference type="ARBA" id="ARBA00023125"/>
    </source>
</evidence>
<name>A0A238X730_9PSEU</name>
<dbReference type="SUPFAM" id="SSF55781">
    <property type="entry name" value="GAF domain-like"/>
    <property type="match status" value="1"/>
</dbReference>
<dbReference type="InterPro" id="IPR036388">
    <property type="entry name" value="WH-like_DNA-bd_sf"/>
</dbReference>
<protein>
    <submittedName>
        <fullName evidence="6">GAF modulated transcriptional regulator, LuxR family</fullName>
    </submittedName>
</protein>
<dbReference type="GO" id="GO:0006355">
    <property type="term" value="P:regulation of DNA-templated transcription"/>
    <property type="evidence" value="ECO:0007669"/>
    <property type="project" value="InterPro"/>
</dbReference>
<keyword evidence="3" id="KW-0804">Transcription</keyword>
<keyword evidence="1" id="KW-0805">Transcription regulation</keyword>
<dbReference type="PANTHER" id="PTHR44688">
    <property type="entry name" value="DNA-BINDING TRANSCRIPTIONAL ACTIVATOR DEVR_DOSR"/>
    <property type="match status" value="1"/>
</dbReference>
<sequence>MSSSNVTEHRTSQHETRRTLQKLPGTAGLPLAFGGTVSAGSELHMSELVGTTTDSLYGLTVKSGQGLGGRAIELRRPVTVTDYEVARVITHHFDGPVREEGIRSILAVPVIVRRNVRAVLYGAIRQPVPLGDRTINAVVESARELEQDIAVREEVDRRIAALTEHTTPGNQVPTPDSRDREYVRQAHAELRALVHDLDDANLSTRIDAACDALRANLDNASPSETVQLSRRELDVLSMVAIGKTNAEAGNALGLRLETVKSYMRSVLHKLDCHTRMQAVHTARRIGLLP</sequence>
<dbReference type="SUPFAM" id="SSF46894">
    <property type="entry name" value="C-terminal effector domain of the bipartite response regulators"/>
    <property type="match status" value="1"/>
</dbReference>
<dbReference type="SMART" id="SM00421">
    <property type="entry name" value="HTH_LUXR"/>
    <property type="match status" value="1"/>
</dbReference>
<organism evidence="6 7">
    <name type="scientific">Haloechinothrix alba</name>
    <dbReference type="NCBI Taxonomy" id="664784"/>
    <lineage>
        <taxon>Bacteria</taxon>
        <taxon>Bacillati</taxon>
        <taxon>Actinomycetota</taxon>
        <taxon>Actinomycetes</taxon>
        <taxon>Pseudonocardiales</taxon>
        <taxon>Pseudonocardiaceae</taxon>
        <taxon>Haloechinothrix</taxon>
    </lineage>
</organism>
<dbReference type="PRINTS" id="PR00038">
    <property type="entry name" value="HTHLUXR"/>
</dbReference>
<dbReference type="Gene3D" id="3.30.450.40">
    <property type="match status" value="1"/>
</dbReference>
<reference evidence="6 7" key="1">
    <citation type="submission" date="2017-06" db="EMBL/GenBank/DDBJ databases">
        <authorList>
            <person name="Kim H.J."/>
            <person name="Triplett B.A."/>
        </authorList>
    </citation>
    <scope>NUCLEOTIDE SEQUENCE [LARGE SCALE GENOMIC DNA]</scope>
    <source>
        <strain evidence="6 7">DSM 45207</strain>
    </source>
</reference>
<dbReference type="InterPro" id="IPR000792">
    <property type="entry name" value="Tscrpt_reg_LuxR_C"/>
</dbReference>
<dbReference type="InterPro" id="IPR003018">
    <property type="entry name" value="GAF"/>
</dbReference>
<evidence type="ECO:0000259" key="5">
    <source>
        <dbReference type="PROSITE" id="PS50043"/>
    </source>
</evidence>
<evidence type="ECO:0000313" key="7">
    <source>
        <dbReference type="Proteomes" id="UP000198348"/>
    </source>
</evidence>
<keyword evidence="7" id="KW-1185">Reference proteome</keyword>
<dbReference type="CDD" id="cd06170">
    <property type="entry name" value="LuxR_C_like"/>
    <property type="match status" value="1"/>
</dbReference>
<gene>
    <name evidence="6" type="ORF">SAMN06265360_10945</name>
</gene>
<feature type="region of interest" description="Disordered" evidence="4">
    <location>
        <begin position="1"/>
        <end position="27"/>
    </location>
</feature>
<dbReference type="AlphaFoldDB" id="A0A238X730"/>
<dbReference type="Pfam" id="PF00196">
    <property type="entry name" value="GerE"/>
    <property type="match status" value="1"/>
</dbReference>
<evidence type="ECO:0000256" key="1">
    <source>
        <dbReference type="ARBA" id="ARBA00023015"/>
    </source>
</evidence>
<feature type="compositionally biased region" description="Basic and acidic residues" evidence="4">
    <location>
        <begin position="7"/>
        <end position="18"/>
    </location>
</feature>
<accession>A0A238X730</accession>